<evidence type="ECO:0000256" key="2">
    <source>
        <dbReference type="ARBA" id="ARBA00022692"/>
    </source>
</evidence>
<comment type="subcellular location">
    <subcellularLocation>
        <location evidence="1">Membrane</location>
        <topology evidence="1">Multi-pass membrane protein</topology>
    </subcellularLocation>
</comment>
<feature type="compositionally biased region" description="Basic and acidic residues" evidence="5">
    <location>
        <begin position="53"/>
        <end position="62"/>
    </location>
</feature>
<feature type="transmembrane region" description="Helical" evidence="6">
    <location>
        <begin position="70"/>
        <end position="89"/>
    </location>
</feature>
<evidence type="ECO:0000259" key="7">
    <source>
        <dbReference type="Pfam" id="PF01490"/>
    </source>
</evidence>
<feature type="transmembrane region" description="Helical" evidence="6">
    <location>
        <begin position="224"/>
        <end position="246"/>
    </location>
</feature>
<proteinExistence type="predicted"/>
<dbReference type="EMBL" id="JBICBT010000832">
    <property type="protein sequence ID" value="KAL3097744.1"/>
    <property type="molecule type" value="Genomic_DNA"/>
</dbReference>
<evidence type="ECO:0000256" key="6">
    <source>
        <dbReference type="SAM" id="Phobius"/>
    </source>
</evidence>
<dbReference type="GO" id="GO:0016020">
    <property type="term" value="C:membrane"/>
    <property type="evidence" value="ECO:0007669"/>
    <property type="project" value="UniProtKB-SubCell"/>
</dbReference>
<organism evidence="8 9">
    <name type="scientific">Heterodera trifolii</name>
    <dbReference type="NCBI Taxonomy" id="157864"/>
    <lineage>
        <taxon>Eukaryota</taxon>
        <taxon>Metazoa</taxon>
        <taxon>Ecdysozoa</taxon>
        <taxon>Nematoda</taxon>
        <taxon>Chromadorea</taxon>
        <taxon>Rhabditida</taxon>
        <taxon>Tylenchina</taxon>
        <taxon>Tylenchomorpha</taxon>
        <taxon>Tylenchoidea</taxon>
        <taxon>Heteroderidae</taxon>
        <taxon>Heteroderinae</taxon>
        <taxon>Heterodera</taxon>
    </lineage>
</organism>
<keyword evidence="4 6" id="KW-0472">Membrane</keyword>
<dbReference type="Proteomes" id="UP001620626">
    <property type="component" value="Unassembled WGS sequence"/>
</dbReference>
<evidence type="ECO:0000256" key="5">
    <source>
        <dbReference type="SAM" id="MobiDB-lite"/>
    </source>
</evidence>
<keyword evidence="3 6" id="KW-1133">Transmembrane helix</keyword>
<evidence type="ECO:0000256" key="3">
    <source>
        <dbReference type="ARBA" id="ARBA00022989"/>
    </source>
</evidence>
<protein>
    <recommendedName>
        <fullName evidence="7">Amino acid transporter transmembrane domain-containing protein</fullName>
    </recommendedName>
</protein>
<feature type="transmembrane region" description="Helical" evidence="6">
    <location>
        <begin position="258"/>
        <end position="276"/>
    </location>
</feature>
<dbReference type="AlphaFoldDB" id="A0ABD2K4L0"/>
<feature type="transmembrane region" description="Helical" evidence="6">
    <location>
        <begin position="296"/>
        <end position="321"/>
    </location>
</feature>
<reference evidence="8 9" key="1">
    <citation type="submission" date="2024-10" db="EMBL/GenBank/DDBJ databases">
        <authorList>
            <person name="Kim D."/>
        </authorList>
    </citation>
    <scope>NUCLEOTIDE SEQUENCE [LARGE SCALE GENOMIC DNA]</scope>
    <source>
        <strain evidence="8">BH-2024</strain>
    </source>
</reference>
<feature type="domain" description="Amino acid transporter transmembrane" evidence="7">
    <location>
        <begin position="64"/>
        <end position="513"/>
    </location>
</feature>
<name>A0ABD2K4L0_9BILA</name>
<evidence type="ECO:0000256" key="4">
    <source>
        <dbReference type="ARBA" id="ARBA00023136"/>
    </source>
</evidence>
<evidence type="ECO:0000256" key="1">
    <source>
        <dbReference type="ARBA" id="ARBA00004141"/>
    </source>
</evidence>
<feature type="transmembrane region" description="Helical" evidence="6">
    <location>
        <begin position="430"/>
        <end position="450"/>
    </location>
</feature>
<sequence length="529" mass="57932">MSSSPPKSAHSPLLAQQLSSTALSSTTSSATMATLEGTSGTSTDKTTKRTKRNSMESEERENGISTHLTLVNFMKGMIGSGILTLPIAFKQAGLWTAFGLVFVFGALNTITMHMLVRSAHHLAKTKKGAGNGGGPLSYGEVMHESLTDSFEWARPYAKTAKVFVNATIVVLQMGIGVLKYDFIVAHLRELFNEFTSFHVSAFVWALIIFPPMVLLNFIRTLQRIALLSSIGNLFMFGAYGAIFYHLLLPPYRIAELPWWNTPAGILSACGSILYCFEGQAMVLPMENKMRFPGEMVSRVGVLSTGMALTAIFDAAVGFLGYAKFGEHIQGSVTLNLAPTPLLVLVRLIFTAISFLDFLLQQYVTIQMLWPPLRRRFCVFAAATAQDERNGAPNDGTGTEAMAAAVASPQQHDHPQQRQWKTELLLRLCEYLFRAALVATTMLIAIGVPNLEQIMPLVGFSGGVFLAFVFPPLIDTFTFVPSLMGEQQNAKVYRRLARNFCFLAFGLFGSFAGLKTTLEDIFRPTAAANN</sequence>
<dbReference type="InterPro" id="IPR013057">
    <property type="entry name" value="AA_transpt_TM"/>
</dbReference>
<comment type="caution">
    <text evidence="8">The sequence shown here is derived from an EMBL/GenBank/DDBJ whole genome shotgun (WGS) entry which is preliminary data.</text>
</comment>
<feature type="transmembrane region" description="Helical" evidence="6">
    <location>
        <begin position="162"/>
        <end position="185"/>
    </location>
</feature>
<dbReference type="PANTHER" id="PTHR22950">
    <property type="entry name" value="AMINO ACID TRANSPORTER"/>
    <property type="match status" value="1"/>
</dbReference>
<dbReference type="PANTHER" id="PTHR22950:SF349">
    <property type="entry name" value="AMINO ACID TRANSPORTER TRANSMEMBRANE DOMAIN-CONTAINING PROTEIN"/>
    <property type="match status" value="1"/>
</dbReference>
<feature type="compositionally biased region" description="Low complexity" evidence="5">
    <location>
        <begin position="13"/>
        <end position="44"/>
    </location>
</feature>
<feature type="transmembrane region" description="Helical" evidence="6">
    <location>
        <begin position="495"/>
        <end position="513"/>
    </location>
</feature>
<feature type="transmembrane region" description="Helical" evidence="6">
    <location>
        <begin position="456"/>
        <end position="483"/>
    </location>
</feature>
<evidence type="ECO:0000313" key="9">
    <source>
        <dbReference type="Proteomes" id="UP001620626"/>
    </source>
</evidence>
<keyword evidence="9" id="KW-1185">Reference proteome</keyword>
<evidence type="ECO:0000313" key="8">
    <source>
        <dbReference type="EMBL" id="KAL3097744.1"/>
    </source>
</evidence>
<gene>
    <name evidence="8" type="ORF">niasHT_026840</name>
</gene>
<feature type="region of interest" description="Disordered" evidence="5">
    <location>
        <begin position="1"/>
        <end position="62"/>
    </location>
</feature>
<accession>A0ABD2K4L0</accession>
<keyword evidence="2 6" id="KW-0812">Transmembrane</keyword>
<feature type="transmembrane region" description="Helical" evidence="6">
    <location>
        <begin position="197"/>
        <end position="217"/>
    </location>
</feature>
<dbReference type="Pfam" id="PF01490">
    <property type="entry name" value="Aa_trans"/>
    <property type="match status" value="1"/>
</dbReference>
<feature type="transmembrane region" description="Helical" evidence="6">
    <location>
        <begin position="341"/>
        <end position="359"/>
    </location>
</feature>
<feature type="transmembrane region" description="Helical" evidence="6">
    <location>
        <begin position="95"/>
        <end position="116"/>
    </location>
</feature>